<dbReference type="Proteomes" id="UP000032304">
    <property type="component" value="Chromosome 1"/>
</dbReference>
<feature type="compositionally biased region" description="Polar residues" evidence="1">
    <location>
        <begin position="57"/>
        <end position="67"/>
    </location>
</feature>
<reference evidence="2 3" key="1">
    <citation type="journal article" date="2012" name="Nature">
        <title>Repeated polyploidization of Gossypium genomes and the evolution of spinnable cotton fibres.</title>
        <authorList>
            <person name="Paterson A.H."/>
            <person name="Wendel J.F."/>
            <person name="Gundlach H."/>
            <person name="Guo H."/>
            <person name="Jenkins J."/>
            <person name="Jin D."/>
            <person name="Llewellyn D."/>
            <person name="Showmaker K.C."/>
            <person name="Shu S."/>
            <person name="Udall J."/>
            <person name="Yoo M.J."/>
            <person name="Byers R."/>
            <person name="Chen W."/>
            <person name="Doron-Faigenboim A."/>
            <person name="Duke M.V."/>
            <person name="Gong L."/>
            <person name="Grimwood J."/>
            <person name="Grover C."/>
            <person name="Grupp K."/>
            <person name="Hu G."/>
            <person name="Lee T.H."/>
            <person name="Li J."/>
            <person name="Lin L."/>
            <person name="Liu T."/>
            <person name="Marler B.S."/>
            <person name="Page J.T."/>
            <person name="Roberts A.W."/>
            <person name="Romanel E."/>
            <person name="Sanders W.S."/>
            <person name="Szadkowski E."/>
            <person name="Tan X."/>
            <person name="Tang H."/>
            <person name="Xu C."/>
            <person name="Wang J."/>
            <person name="Wang Z."/>
            <person name="Zhang D."/>
            <person name="Zhang L."/>
            <person name="Ashrafi H."/>
            <person name="Bedon F."/>
            <person name="Bowers J.E."/>
            <person name="Brubaker C.L."/>
            <person name="Chee P.W."/>
            <person name="Das S."/>
            <person name="Gingle A.R."/>
            <person name="Haigler C.H."/>
            <person name="Harker D."/>
            <person name="Hoffmann L.V."/>
            <person name="Hovav R."/>
            <person name="Jones D.C."/>
            <person name="Lemke C."/>
            <person name="Mansoor S."/>
            <person name="ur Rahman M."/>
            <person name="Rainville L.N."/>
            <person name="Rambani A."/>
            <person name="Reddy U.K."/>
            <person name="Rong J.K."/>
            <person name="Saranga Y."/>
            <person name="Scheffler B.E."/>
            <person name="Scheffler J.A."/>
            <person name="Stelly D.M."/>
            <person name="Triplett B.A."/>
            <person name="Van Deynze A."/>
            <person name="Vaslin M.F."/>
            <person name="Waghmare V.N."/>
            <person name="Walford S.A."/>
            <person name="Wright R.J."/>
            <person name="Zaki E.A."/>
            <person name="Zhang T."/>
            <person name="Dennis E.S."/>
            <person name="Mayer K.F."/>
            <person name="Peterson D.G."/>
            <person name="Rokhsar D.S."/>
            <person name="Wang X."/>
            <person name="Schmutz J."/>
        </authorList>
    </citation>
    <scope>NUCLEOTIDE SEQUENCE [LARGE SCALE GENOMIC DNA]</scope>
</reference>
<dbReference type="AlphaFoldDB" id="A0A0D2LZN6"/>
<dbReference type="Gramene" id="KJB09862">
    <property type="protein sequence ID" value="KJB09862"/>
    <property type="gene ID" value="B456_001G171100"/>
</dbReference>
<dbReference type="EMBL" id="CM001740">
    <property type="protein sequence ID" value="KJB09862.1"/>
    <property type="molecule type" value="Genomic_DNA"/>
</dbReference>
<name>A0A0D2LZN6_GOSRA</name>
<proteinExistence type="predicted"/>
<evidence type="ECO:0000313" key="2">
    <source>
        <dbReference type="EMBL" id="KJB09862.1"/>
    </source>
</evidence>
<evidence type="ECO:0000313" key="3">
    <source>
        <dbReference type="Proteomes" id="UP000032304"/>
    </source>
</evidence>
<dbReference type="OMA" id="IYRITCT"/>
<protein>
    <submittedName>
        <fullName evidence="2">Uncharacterized protein</fullName>
    </submittedName>
</protein>
<gene>
    <name evidence="2" type="ORF">B456_001G171100</name>
</gene>
<feature type="region of interest" description="Disordered" evidence="1">
    <location>
        <begin position="46"/>
        <end position="67"/>
    </location>
</feature>
<sequence>MRMKLVTSELQRTKTQIYRITCTLKTNLSDTFIFEQDQLNYYKKKRGWRRQKDKENPNVSNSLFTKK</sequence>
<organism evidence="2 3">
    <name type="scientific">Gossypium raimondii</name>
    <name type="common">Peruvian cotton</name>
    <name type="synonym">Gossypium klotzschianum subsp. raimondii</name>
    <dbReference type="NCBI Taxonomy" id="29730"/>
    <lineage>
        <taxon>Eukaryota</taxon>
        <taxon>Viridiplantae</taxon>
        <taxon>Streptophyta</taxon>
        <taxon>Embryophyta</taxon>
        <taxon>Tracheophyta</taxon>
        <taxon>Spermatophyta</taxon>
        <taxon>Magnoliopsida</taxon>
        <taxon>eudicotyledons</taxon>
        <taxon>Gunneridae</taxon>
        <taxon>Pentapetalae</taxon>
        <taxon>rosids</taxon>
        <taxon>malvids</taxon>
        <taxon>Malvales</taxon>
        <taxon>Malvaceae</taxon>
        <taxon>Malvoideae</taxon>
        <taxon>Gossypium</taxon>
    </lineage>
</organism>
<keyword evidence="3" id="KW-1185">Reference proteome</keyword>
<evidence type="ECO:0000256" key="1">
    <source>
        <dbReference type="SAM" id="MobiDB-lite"/>
    </source>
</evidence>
<accession>A0A0D2LZN6</accession>